<sequence length="451" mass="49991">MTENGASQQADTQPAQLPRAILRPLIWGGWAILISACCFCLWAIFAPLSTSIYAMGHLNAPLPNFDIQHPVGGDIQEVLIKEHEPVVAGQVLVRMDVTNERAQHAELEGSLQSLIAERAAIQWALSFTPTAVQTPYSGLKEELSTAAQSTAQNSSHMARISNMLGALRLHKDVMTQTADAMLVRAQGLEHGLQARLQQRRSMQARFDKFRQLVATGAFRASDNDTLLEAILDLDSSIRSQEAEVAAIKLQAAQTELQIHSEELELRQKLLDRQSQIATTIPRLRMRLLRLEAVLQHAELRAPANGTIAQLHYDTEAMYVPRGETVLTLTRHTKAHHVAFVVPPHAIDQVRVGMAGKLKVSSLPQRNHPEIRVEIASISPEAQRDAEETVLGYDGIAQINRADLQNLRKQMGDELSLSIDMPVTLIFTGRQTTFADYLIGPFWDFLAKALQD</sequence>
<keyword evidence="1" id="KW-1133">Transmembrane helix</keyword>
<dbReference type="InterPro" id="IPR050739">
    <property type="entry name" value="MFP"/>
</dbReference>
<dbReference type="EMBL" id="SMGR01000001">
    <property type="protein sequence ID" value="TCL08810.1"/>
    <property type="molecule type" value="Genomic_DNA"/>
</dbReference>
<accession>A0A4V2Q3X1</accession>
<gene>
    <name evidence="3" type="ORF">BXY66_0850</name>
</gene>
<dbReference type="Pfam" id="PF26002">
    <property type="entry name" value="Beta-barrel_AprE"/>
    <property type="match status" value="1"/>
</dbReference>
<dbReference type="PRINTS" id="PR01490">
    <property type="entry name" value="RTXTOXIND"/>
</dbReference>
<evidence type="ECO:0000313" key="4">
    <source>
        <dbReference type="Proteomes" id="UP000295673"/>
    </source>
</evidence>
<evidence type="ECO:0000256" key="1">
    <source>
        <dbReference type="SAM" id="Phobius"/>
    </source>
</evidence>
<dbReference type="Proteomes" id="UP000295673">
    <property type="component" value="Unassembled WGS sequence"/>
</dbReference>
<keyword evidence="1" id="KW-0472">Membrane</keyword>
<evidence type="ECO:0000259" key="2">
    <source>
        <dbReference type="Pfam" id="PF26002"/>
    </source>
</evidence>
<feature type="transmembrane region" description="Helical" evidence="1">
    <location>
        <begin position="25"/>
        <end position="45"/>
    </location>
</feature>
<keyword evidence="4" id="KW-1185">Reference proteome</keyword>
<proteinExistence type="predicted"/>
<protein>
    <submittedName>
        <fullName evidence="3">HlyD family type I secretion membrane fusion protein</fullName>
    </submittedName>
</protein>
<comment type="caution">
    <text evidence="3">The sequence shown here is derived from an EMBL/GenBank/DDBJ whole genome shotgun (WGS) entry which is preliminary data.</text>
</comment>
<name>A0A4V2Q3X1_9RHOB</name>
<feature type="domain" description="AprE-like beta-barrel" evidence="2">
    <location>
        <begin position="340"/>
        <end position="423"/>
    </location>
</feature>
<evidence type="ECO:0000313" key="3">
    <source>
        <dbReference type="EMBL" id="TCL08810.1"/>
    </source>
</evidence>
<dbReference type="InterPro" id="IPR058982">
    <property type="entry name" value="Beta-barrel_AprE"/>
</dbReference>
<dbReference type="AlphaFoldDB" id="A0A4V2Q3X1"/>
<dbReference type="PANTHER" id="PTHR30386">
    <property type="entry name" value="MEMBRANE FUSION SUBUNIT OF EMRAB-TOLC MULTIDRUG EFFLUX PUMP"/>
    <property type="match status" value="1"/>
</dbReference>
<reference evidence="3 4" key="1">
    <citation type="submission" date="2019-03" db="EMBL/GenBank/DDBJ databases">
        <title>Genomic Encyclopedia of Archaeal and Bacterial Type Strains, Phase II (KMG-II): from individual species to whole genera.</title>
        <authorList>
            <person name="Goeker M."/>
        </authorList>
    </citation>
    <scope>NUCLEOTIDE SEQUENCE [LARGE SCALE GENOMIC DNA]</scope>
    <source>
        <strain evidence="3 4">DSM 26433</strain>
    </source>
</reference>
<dbReference type="PANTHER" id="PTHR30386:SF17">
    <property type="entry name" value="ALKALINE PROTEASE SECRETION PROTEIN APRE"/>
    <property type="match status" value="1"/>
</dbReference>
<keyword evidence="1" id="KW-0812">Transmembrane</keyword>
<organism evidence="3 4">
    <name type="scientific">Shimia isoporae</name>
    <dbReference type="NCBI Taxonomy" id="647720"/>
    <lineage>
        <taxon>Bacteria</taxon>
        <taxon>Pseudomonadati</taxon>
        <taxon>Pseudomonadota</taxon>
        <taxon>Alphaproteobacteria</taxon>
        <taxon>Rhodobacterales</taxon>
        <taxon>Roseobacteraceae</taxon>
    </lineage>
</organism>